<keyword evidence="3" id="KW-1185">Reference proteome</keyword>
<protein>
    <submittedName>
        <fullName evidence="2">Uncharacterized protein</fullName>
    </submittedName>
</protein>
<dbReference type="RefSeq" id="WP_005272251.1">
    <property type="nucleotide sequence ID" value="NZ_KB850194.1"/>
</dbReference>
<name>N9PN08_9GAMM</name>
<proteinExistence type="predicted"/>
<organism evidence="2 3">
    <name type="scientific">Acinetobacter colistiniresistens</name>
    <dbReference type="NCBI Taxonomy" id="280145"/>
    <lineage>
        <taxon>Bacteria</taxon>
        <taxon>Pseudomonadati</taxon>
        <taxon>Pseudomonadota</taxon>
        <taxon>Gammaproteobacteria</taxon>
        <taxon>Moraxellales</taxon>
        <taxon>Moraxellaceae</taxon>
        <taxon>Acinetobacter</taxon>
    </lineage>
</organism>
<dbReference type="OrthoDB" id="6713482at2"/>
<keyword evidence="1" id="KW-0472">Membrane</keyword>
<accession>N9PN08</accession>
<reference evidence="2 3" key="1">
    <citation type="submission" date="2013-02" db="EMBL/GenBank/DDBJ databases">
        <title>The Genome Sequence of Acinetobacter sp. NIPH 1859.</title>
        <authorList>
            <consortium name="The Broad Institute Genome Sequencing Platform"/>
            <consortium name="The Broad Institute Genome Sequencing Center for Infectious Disease"/>
            <person name="Cerqueira G."/>
            <person name="Feldgarden M."/>
            <person name="Courvalin P."/>
            <person name="Perichon B."/>
            <person name="Grillot-Courvalin C."/>
            <person name="Clermont D."/>
            <person name="Rocha E."/>
            <person name="Yoon E.-J."/>
            <person name="Nemec A."/>
            <person name="Walker B."/>
            <person name="Young S.K."/>
            <person name="Zeng Q."/>
            <person name="Gargeya S."/>
            <person name="Fitzgerald M."/>
            <person name="Haas B."/>
            <person name="Abouelleil A."/>
            <person name="Alvarado L."/>
            <person name="Arachchi H.M."/>
            <person name="Berlin A.M."/>
            <person name="Chapman S.B."/>
            <person name="Dewar J."/>
            <person name="Goldberg J."/>
            <person name="Griggs A."/>
            <person name="Gujja S."/>
            <person name="Hansen M."/>
            <person name="Howarth C."/>
            <person name="Imamovic A."/>
            <person name="Larimer J."/>
            <person name="McCowan C."/>
            <person name="Murphy C."/>
            <person name="Neiman D."/>
            <person name="Pearson M."/>
            <person name="Priest M."/>
            <person name="Roberts A."/>
            <person name="Saif S."/>
            <person name="Shea T."/>
            <person name="Sisk P."/>
            <person name="Sykes S."/>
            <person name="Wortman J."/>
            <person name="Nusbaum C."/>
            <person name="Birren B."/>
        </authorList>
    </citation>
    <scope>NUCLEOTIDE SEQUENCE [LARGE SCALE GENOMIC DNA]</scope>
    <source>
        <strain evidence="2 3">NIPH 1859</strain>
    </source>
</reference>
<dbReference type="EMBL" id="APRZ01000014">
    <property type="protein sequence ID" value="ENX34883.1"/>
    <property type="molecule type" value="Genomic_DNA"/>
</dbReference>
<comment type="caution">
    <text evidence="2">The sequence shown here is derived from an EMBL/GenBank/DDBJ whole genome shotgun (WGS) entry which is preliminary data.</text>
</comment>
<dbReference type="AlphaFoldDB" id="N9PN08"/>
<feature type="transmembrane region" description="Helical" evidence="1">
    <location>
        <begin position="12"/>
        <end position="32"/>
    </location>
</feature>
<evidence type="ECO:0000256" key="1">
    <source>
        <dbReference type="SAM" id="Phobius"/>
    </source>
</evidence>
<dbReference type="PATRIC" id="fig|1217695.3.peg.1480"/>
<sequence>MKNDLKIFLIDTVGWIVSICVIVFFFTLWLFSFNDVENALKESWSITFSALAAFTTIGAAIIAAYLFNDWKEQQKHQNSLQFGLDVYSNFKYFDESYRNLNSELNFLKFLLLQVLDENDENLRNKFFNDLKAVTAKKTELLNYFSTFHDSYINYCIVTNQLSLIKDLNETRETVLTVYDALTQAEFDHTLEHKLEYIEFLVSHPGKDVHTYIYNYYIKSIFMKVAL</sequence>
<dbReference type="Proteomes" id="UP000013009">
    <property type="component" value="Unassembled WGS sequence"/>
</dbReference>
<evidence type="ECO:0000313" key="3">
    <source>
        <dbReference type="Proteomes" id="UP000013009"/>
    </source>
</evidence>
<feature type="transmembrane region" description="Helical" evidence="1">
    <location>
        <begin position="44"/>
        <end position="67"/>
    </location>
</feature>
<dbReference type="HOGENOM" id="CLU_1222613_0_0_6"/>
<keyword evidence="1" id="KW-1133">Transmembrane helix</keyword>
<evidence type="ECO:0000313" key="2">
    <source>
        <dbReference type="EMBL" id="ENX34883.1"/>
    </source>
</evidence>
<keyword evidence="1" id="KW-0812">Transmembrane</keyword>
<gene>
    <name evidence="2" type="ORF">F889_01523</name>
</gene>